<dbReference type="VEuPathDB" id="FungiDB:RhiirA1_473705"/>
<dbReference type="AlphaFoldDB" id="A0A2I1HBC1"/>
<organism evidence="2 3">
    <name type="scientific">Rhizophagus irregularis</name>
    <dbReference type="NCBI Taxonomy" id="588596"/>
    <lineage>
        <taxon>Eukaryota</taxon>
        <taxon>Fungi</taxon>
        <taxon>Fungi incertae sedis</taxon>
        <taxon>Mucoromycota</taxon>
        <taxon>Glomeromycotina</taxon>
        <taxon>Glomeromycetes</taxon>
        <taxon>Glomerales</taxon>
        <taxon>Glomeraceae</taxon>
        <taxon>Rhizophagus</taxon>
    </lineage>
</organism>
<dbReference type="Proteomes" id="UP000234323">
    <property type="component" value="Unassembled WGS sequence"/>
</dbReference>
<evidence type="ECO:0000313" key="2">
    <source>
        <dbReference type="EMBL" id="PKY56184.1"/>
    </source>
</evidence>
<gene>
    <name evidence="2" type="ORF">RhiirA4_428060</name>
</gene>
<reference evidence="2 3" key="1">
    <citation type="submission" date="2015-10" db="EMBL/GenBank/DDBJ databases">
        <title>Genome analyses suggest a sexual origin of heterokaryosis in a supposedly ancient asexual fungus.</title>
        <authorList>
            <person name="Ropars J."/>
            <person name="Sedzielewska K."/>
            <person name="Noel J."/>
            <person name="Charron P."/>
            <person name="Farinelli L."/>
            <person name="Marton T."/>
            <person name="Kruger M."/>
            <person name="Pelin A."/>
            <person name="Brachmann A."/>
            <person name="Corradi N."/>
        </authorList>
    </citation>
    <scope>NUCLEOTIDE SEQUENCE [LARGE SCALE GENOMIC DNA]</scope>
    <source>
        <strain evidence="2 3">A4</strain>
    </source>
</reference>
<accession>A0A2I1HBC1</accession>
<name>A0A2I1HBC1_9GLOM</name>
<sequence length="172" mass="19512">MTTRSSSTGLQIVVEQCNYDKSAYQQAASSVSSRRPQGGPQLQTLPPNASGNDQQDETSMDIDNNKTDNQQSTRQSSKDKQASNQPPEDLDDQQNGKLSFRTRAPFNKIPVKFQIKDDSDKIKKAKEKEAQKSRMIQILDIPLNYKPYEIRAVFSKYGKIDEDLYTRVKGLY</sequence>
<feature type="region of interest" description="Disordered" evidence="1">
    <location>
        <begin position="21"/>
        <end position="105"/>
    </location>
</feature>
<feature type="compositionally biased region" description="Low complexity" evidence="1">
    <location>
        <begin position="22"/>
        <end position="47"/>
    </location>
</feature>
<evidence type="ECO:0000313" key="3">
    <source>
        <dbReference type="Proteomes" id="UP000234323"/>
    </source>
</evidence>
<dbReference type="EMBL" id="LLXI01002091">
    <property type="protein sequence ID" value="PKY56184.1"/>
    <property type="molecule type" value="Genomic_DNA"/>
</dbReference>
<keyword evidence="3" id="KW-1185">Reference proteome</keyword>
<dbReference type="VEuPathDB" id="FungiDB:FUN_014672"/>
<protein>
    <submittedName>
        <fullName evidence="2">Uncharacterized protein</fullName>
    </submittedName>
</protein>
<proteinExistence type="predicted"/>
<evidence type="ECO:0000256" key="1">
    <source>
        <dbReference type="SAM" id="MobiDB-lite"/>
    </source>
</evidence>
<dbReference type="VEuPathDB" id="FungiDB:RhiirFUN_019217"/>
<comment type="caution">
    <text evidence="2">The sequence shown here is derived from an EMBL/GenBank/DDBJ whole genome shotgun (WGS) entry which is preliminary data.</text>
</comment>